<feature type="compositionally biased region" description="Polar residues" evidence="1">
    <location>
        <begin position="181"/>
        <end position="191"/>
    </location>
</feature>
<feature type="region of interest" description="Disordered" evidence="1">
    <location>
        <begin position="181"/>
        <end position="207"/>
    </location>
</feature>
<gene>
    <name evidence="5" type="ORF">CROQUDRAFT_724560</name>
</gene>
<evidence type="ECO:0000313" key="5">
    <source>
        <dbReference type="EMBL" id="KAG0143437.1"/>
    </source>
</evidence>
<organism evidence="5 6">
    <name type="scientific">Cronartium quercuum f. sp. fusiforme G11</name>
    <dbReference type="NCBI Taxonomy" id="708437"/>
    <lineage>
        <taxon>Eukaryota</taxon>
        <taxon>Fungi</taxon>
        <taxon>Dikarya</taxon>
        <taxon>Basidiomycota</taxon>
        <taxon>Pucciniomycotina</taxon>
        <taxon>Pucciniomycetes</taxon>
        <taxon>Pucciniales</taxon>
        <taxon>Coleosporiaceae</taxon>
        <taxon>Cronartium</taxon>
    </lineage>
</organism>
<dbReference type="InterPro" id="IPR057194">
    <property type="entry name" value="DUF7872"/>
</dbReference>
<evidence type="ECO:0000256" key="2">
    <source>
        <dbReference type="SAM" id="Phobius"/>
    </source>
</evidence>
<keyword evidence="2" id="KW-1133">Transmembrane helix</keyword>
<proteinExistence type="predicted"/>
<evidence type="ECO:0000313" key="6">
    <source>
        <dbReference type="Proteomes" id="UP000886653"/>
    </source>
</evidence>
<keyword evidence="2" id="KW-0472">Membrane</keyword>
<dbReference type="Pfam" id="PF25278">
    <property type="entry name" value="DUF7872"/>
    <property type="match status" value="1"/>
</dbReference>
<reference evidence="5" key="1">
    <citation type="submission" date="2013-11" db="EMBL/GenBank/DDBJ databases">
        <title>Genome sequence of the fusiform rust pathogen reveals effectors for host alternation and coevolution with pine.</title>
        <authorList>
            <consortium name="DOE Joint Genome Institute"/>
            <person name="Smith K."/>
            <person name="Pendleton A."/>
            <person name="Kubisiak T."/>
            <person name="Anderson C."/>
            <person name="Salamov A."/>
            <person name="Aerts A."/>
            <person name="Riley R."/>
            <person name="Clum A."/>
            <person name="Lindquist E."/>
            <person name="Ence D."/>
            <person name="Campbell M."/>
            <person name="Kronenberg Z."/>
            <person name="Feau N."/>
            <person name="Dhillon B."/>
            <person name="Hamelin R."/>
            <person name="Burleigh J."/>
            <person name="Smith J."/>
            <person name="Yandell M."/>
            <person name="Nelson C."/>
            <person name="Grigoriev I."/>
            <person name="Davis J."/>
        </authorList>
    </citation>
    <scope>NUCLEOTIDE SEQUENCE</scope>
    <source>
        <strain evidence="5">G11</strain>
    </source>
</reference>
<accession>A0A9P6T8T0</accession>
<keyword evidence="2" id="KW-0812">Transmembrane</keyword>
<name>A0A9P6T8T0_9BASI</name>
<dbReference type="OrthoDB" id="2501761at2759"/>
<dbReference type="PANTHER" id="PTHR33339:SF1">
    <property type="entry name" value="LYSM DOMAIN-CONTAINING PROTEIN"/>
    <property type="match status" value="1"/>
</dbReference>
<evidence type="ECO:0000256" key="3">
    <source>
        <dbReference type="SAM" id="SignalP"/>
    </source>
</evidence>
<comment type="caution">
    <text evidence="5">The sequence shown here is derived from an EMBL/GenBank/DDBJ whole genome shotgun (WGS) entry which is preliminary data.</text>
</comment>
<protein>
    <recommendedName>
        <fullName evidence="4">DUF7872 domain-containing protein</fullName>
    </recommendedName>
</protein>
<feature type="compositionally biased region" description="Pro residues" evidence="1">
    <location>
        <begin position="193"/>
        <end position="203"/>
    </location>
</feature>
<dbReference type="PANTHER" id="PTHR33339">
    <property type="entry name" value="LYSM DOMAIN-CONTAINING PROTEIN"/>
    <property type="match status" value="1"/>
</dbReference>
<sequence>MGHKRFFLYLFLVCASHLRWCEASYQSILHKRFTLQPAKVTNPPSQNTQQVPTQTLTTNTTGLTTNQSTGAPSQTIGQYTNPTFPSTNINHNNTATLTGMPKATSGVVAGHFVLTPNNNSLPLNTTGLALNQTNNTGLKPSSISPTNLGIPVPPPISKPNNTVSSLATSLEIPPAPPFKPNSTALSSNTALSIPPPPPLPPTPDRSCQKVPLTAATWKELKIDEYLKSYPGGSKLNLADFAAQHGAYNFLCGLGESCHAGQLCAPIQGPAWYVLFAAQQYTVFQQSLYDAIGFVSTQISAIGAQLVQEMFPPIHKKKAFSDFRIGMILTMAAAVASSLACAVFLFVPGFQPFALAAATAAALAISSTTALLKSQAEDKKAAKEDSFTRWAHYSSEISGWQTDTQNSLGQKVQNHISAGISTEEGIYGAIKNGQFGYNTGIKTTTDLEDGYREVLMARMFSELLRSKEAFVTIGSDACNQGGPNGAFKVEDGWLSFCDSNGLMMNIISAHNDEADNIWPHADSLTTKYGMTVEYLTKQSIDCQNKYREKYGFGYDPYASGALPNDKNSDCLVNLLVCDCTLPGMHHARKKTNTVVACRHRAGVPV</sequence>
<feature type="signal peptide" evidence="3">
    <location>
        <begin position="1"/>
        <end position="23"/>
    </location>
</feature>
<dbReference type="Proteomes" id="UP000886653">
    <property type="component" value="Unassembled WGS sequence"/>
</dbReference>
<feature type="domain" description="DUF7872" evidence="4">
    <location>
        <begin position="380"/>
        <end position="604"/>
    </location>
</feature>
<keyword evidence="3" id="KW-0732">Signal</keyword>
<dbReference type="AlphaFoldDB" id="A0A9P6T8T0"/>
<keyword evidence="6" id="KW-1185">Reference proteome</keyword>
<dbReference type="EMBL" id="MU167319">
    <property type="protein sequence ID" value="KAG0143437.1"/>
    <property type="molecule type" value="Genomic_DNA"/>
</dbReference>
<evidence type="ECO:0000256" key="1">
    <source>
        <dbReference type="SAM" id="MobiDB-lite"/>
    </source>
</evidence>
<feature type="chain" id="PRO_5040128616" description="DUF7872 domain-containing protein" evidence="3">
    <location>
        <begin position="24"/>
        <end position="604"/>
    </location>
</feature>
<evidence type="ECO:0000259" key="4">
    <source>
        <dbReference type="Pfam" id="PF25278"/>
    </source>
</evidence>
<feature type="transmembrane region" description="Helical" evidence="2">
    <location>
        <begin position="327"/>
        <end position="346"/>
    </location>
</feature>